<dbReference type="Proteomes" id="UP000822993">
    <property type="component" value="Unassembled WGS sequence"/>
</dbReference>
<dbReference type="InterPro" id="IPR025709">
    <property type="entry name" value="Leu_tRNA-synth_edit"/>
</dbReference>
<dbReference type="Pfam" id="PF09334">
    <property type="entry name" value="tRNA-synt_1g"/>
    <property type="match status" value="1"/>
</dbReference>
<dbReference type="Gene3D" id="3.90.740.10">
    <property type="entry name" value="Valyl/Leucyl/Isoleucyl-tRNA synthetase, editing domain"/>
    <property type="match status" value="1"/>
</dbReference>
<dbReference type="NCBIfam" id="TIGR00396">
    <property type="entry name" value="leuS_bact"/>
    <property type="match status" value="1"/>
</dbReference>
<comment type="similarity">
    <text evidence="1 10">Belongs to the class-I aminoacyl-tRNA synthetase family.</text>
</comment>
<evidence type="ECO:0000256" key="2">
    <source>
        <dbReference type="ARBA" id="ARBA00013164"/>
    </source>
</evidence>
<sequence length="546" mass="60429">MPQDQDQDQDQTALATPTVATVKAPEASPAEHADPAGQARIEARWQEVWERLGVFRARDDGSAERRYLLTMFPYPSGDLHMGHAEVFALEDVVARYWRLLGHDVLNPIGWDSFGLPAENAAIRRDENPAVFTEANIATQARSIRRYGVSFDWSRRLRTSDPEFMRWTQWLFVRLVERGLAYRATASVNWCPRDATVLANEQVVGGSCERCGEPVVRRDLTQWFVRITDYADRLVDDMDDLVGQWPEKVLTMQRNWIGRSRGARVEFEVADGRPRPGGRQSVSAFTSRPETLFGVTFLAVAPDADVARELCAPDRAQTLDAYRAASRDLSDIDRRSTSRDKTGVFLGTHVAHPVTGERLPVWAADYVLPGYASGVVAGVPAHDERDRAFAERHGLPVRRVLRSGGEGDAVVHDVVVRSSGGGLTLDGLSAAEAAERVVAWLSAHDRGGPQVVFRLRDWLVSRQRYWGAPIPIVHCAVCGEVPVPDDELPVRLPDLRGKDLAPPGVSPLAGSESWARTPCPRCGDEARRDTDTLDTFVDSSLSRASAP</sequence>
<dbReference type="FunFam" id="3.40.50.620:FF:000003">
    <property type="entry name" value="Leucine--tRNA ligase"/>
    <property type="match status" value="1"/>
</dbReference>
<dbReference type="Pfam" id="PF00133">
    <property type="entry name" value="tRNA-synt_1"/>
    <property type="match status" value="1"/>
</dbReference>
<evidence type="ECO:0000256" key="1">
    <source>
        <dbReference type="ARBA" id="ARBA00005594"/>
    </source>
</evidence>
<evidence type="ECO:0000259" key="12">
    <source>
        <dbReference type="Pfam" id="PF00133"/>
    </source>
</evidence>
<dbReference type="GO" id="GO:0004823">
    <property type="term" value="F:leucine-tRNA ligase activity"/>
    <property type="evidence" value="ECO:0007669"/>
    <property type="project" value="UniProtKB-UniRule"/>
</dbReference>
<dbReference type="GO" id="GO:0005524">
    <property type="term" value="F:ATP binding"/>
    <property type="evidence" value="ECO:0007669"/>
    <property type="project" value="UniProtKB-KW"/>
</dbReference>
<feature type="region of interest" description="Disordered" evidence="11">
    <location>
        <begin position="1"/>
        <end position="38"/>
    </location>
</feature>
<gene>
    <name evidence="15" type="ORF">H9623_15975</name>
</gene>
<dbReference type="PANTHER" id="PTHR43740:SF2">
    <property type="entry name" value="LEUCINE--TRNA LIGASE, MITOCHONDRIAL"/>
    <property type="match status" value="1"/>
</dbReference>
<dbReference type="Pfam" id="PF13603">
    <property type="entry name" value="tRNA-synt_1_2"/>
    <property type="match status" value="1"/>
</dbReference>
<dbReference type="SUPFAM" id="SSF52374">
    <property type="entry name" value="Nucleotidylyl transferase"/>
    <property type="match status" value="1"/>
</dbReference>
<dbReference type="GO" id="GO:0002161">
    <property type="term" value="F:aminoacyl-tRNA deacylase activity"/>
    <property type="evidence" value="ECO:0007669"/>
    <property type="project" value="InterPro"/>
</dbReference>
<comment type="caution">
    <text evidence="15">The sequence shown here is derived from an EMBL/GenBank/DDBJ whole genome shotgun (WGS) entry which is preliminary data.</text>
</comment>
<dbReference type="PANTHER" id="PTHR43740">
    <property type="entry name" value="LEUCYL-TRNA SYNTHETASE"/>
    <property type="match status" value="1"/>
</dbReference>
<feature type="compositionally biased region" description="Basic and acidic residues" evidence="11">
    <location>
        <begin position="521"/>
        <end position="530"/>
    </location>
</feature>
<evidence type="ECO:0000313" key="15">
    <source>
        <dbReference type="EMBL" id="MBE7701792.1"/>
    </source>
</evidence>
<evidence type="ECO:0000256" key="10">
    <source>
        <dbReference type="RuleBase" id="RU363035"/>
    </source>
</evidence>
<keyword evidence="4 10" id="KW-0547">Nucleotide-binding</keyword>
<dbReference type="SUPFAM" id="SSF50677">
    <property type="entry name" value="ValRS/IleRS/LeuRS editing domain"/>
    <property type="match status" value="1"/>
</dbReference>
<evidence type="ECO:0000256" key="8">
    <source>
        <dbReference type="ARBA" id="ARBA00047469"/>
    </source>
</evidence>
<dbReference type="Gene3D" id="3.40.50.620">
    <property type="entry name" value="HUPs"/>
    <property type="match status" value="2"/>
</dbReference>
<name>A0A9D5UJ28_9CELL</name>
<feature type="domain" description="Aminoacyl-tRNA synthetase class Ia" evidence="12">
    <location>
        <begin position="454"/>
        <end position="542"/>
    </location>
</feature>
<dbReference type="InterPro" id="IPR002300">
    <property type="entry name" value="aa-tRNA-synth_Ia"/>
</dbReference>
<evidence type="ECO:0000256" key="3">
    <source>
        <dbReference type="ARBA" id="ARBA00022598"/>
    </source>
</evidence>
<reference evidence="15 16" key="1">
    <citation type="submission" date="2020-08" db="EMBL/GenBank/DDBJ databases">
        <title>A Genomic Blueprint of the Chicken Gut Microbiome.</title>
        <authorList>
            <person name="Gilroy R."/>
            <person name="Ravi A."/>
            <person name="Getino M."/>
            <person name="Pursley I."/>
            <person name="Horton D.L."/>
            <person name="Alikhan N.-F."/>
            <person name="Baker D."/>
            <person name="Gharbi K."/>
            <person name="Hall N."/>
            <person name="Watson M."/>
            <person name="Adriaenssens E.M."/>
            <person name="Foster-Nyarko E."/>
            <person name="Jarju S."/>
            <person name="Secka A."/>
            <person name="Antonio M."/>
            <person name="Oren A."/>
            <person name="Chaudhuri R."/>
            <person name="La Ragione R.M."/>
            <person name="Hildebrand F."/>
            <person name="Pallen M.J."/>
        </authorList>
    </citation>
    <scope>NUCLEOTIDE SEQUENCE [LARGE SCALE GENOMIC DNA]</scope>
    <source>
        <strain evidence="15 16">Sa1BUA8</strain>
    </source>
</reference>
<keyword evidence="7 10" id="KW-0030">Aminoacyl-tRNA synthetase</keyword>
<protein>
    <recommendedName>
        <fullName evidence="2 9">Leucine--tRNA ligase</fullName>
        <ecNumber evidence="2 9">6.1.1.4</ecNumber>
    </recommendedName>
</protein>
<feature type="region of interest" description="Disordered" evidence="11">
    <location>
        <begin position="498"/>
        <end position="546"/>
    </location>
</feature>
<feature type="domain" description="Methionyl/Leucyl tRNA synthetase" evidence="13">
    <location>
        <begin position="70"/>
        <end position="213"/>
    </location>
</feature>
<accession>A0A9D5UJ28</accession>
<evidence type="ECO:0000256" key="9">
    <source>
        <dbReference type="NCBIfam" id="TIGR00396"/>
    </source>
</evidence>
<keyword evidence="6 10" id="KW-0648">Protein biosynthesis</keyword>
<dbReference type="RefSeq" id="WP_193721008.1">
    <property type="nucleotide sequence ID" value="NZ_JACSPN010000025.1"/>
</dbReference>
<evidence type="ECO:0000256" key="5">
    <source>
        <dbReference type="ARBA" id="ARBA00022840"/>
    </source>
</evidence>
<dbReference type="AlphaFoldDB" id="A0A9D5UJ28"/>
<dbReference type="InterPro" id="IPR015413">
    <property type="entry name" value="Methionyl/Leucyl_tRNA_Synth"/>
</dbReference>
<evidence type="ECO:0000256" key="6">
    <source>
        <dbReference type="ARBA" id="ARBA00022917"/>
    </source>
</evidence>
<proteinExistence type="inferred from homology"/>
<dbReference type="InterPro" id="IPR014729">
    <property type="entry name" value="Rossmann-like_a/b/a_fold"/>
</dbReference>
<dbReference type="InterPro" id="IPR009008">
    <property type="entry name" value="Val/Leu/Ile-tRNA-synth_edit"/>
</dbReference>
<dbReference type="PRINTS" id="PR00985">
    <property type="entry name" value="TRNASYNTHLEU"/>
</dbReference>
<keyword evidence="16" id="KW-1185">Reference proteome</keyword>
<dbReference type="PROSITE" id="PS00178">
    <property type="entry name" value="AA_TRNA_LIGASE_I"/>
    <property type="match status" value="1"/>
</dbReference>
<feature type="domain" description="Leucyl-tRNA synthetase editing" evidence="14">
    <location>
        <begin position="253"/>
        <end position="439"/>
    </location>
</feature>
<dbReference type="EMBL" id="JACSPN010000025">
    <property type="protein sequence ID" value="MBE7701792.1"/>
    <property type="molecule type" value="Genomic_DNA"/>
</dbReference>
<dbReference type="GO" id="GO:0006429">
    <property type="term" value="P:leucyl-tRNA aminoacylation"/>
    <property type="evidence" value="ECO:0007669"/>
    <property type="project" value="UniProtKB-UniRule"/>
</dbReference>
<dbReference type="GO" id="GO:0005829">
    <property type="term" value="C:cytosol"/>
    <property type="evidence" value="ECO:0007669"/>
    <property type="project" value="TreeGrafter"/>
</dbReference>
<dbReference type="InterPro" id="IPR002302">
    <property type="entry name" value="Leu-tRNA-ligase"/>
</dbReference>
<evidence type="ECO:0000259" key="14">
    <source>
        <dbReference type="Pfam" id="PF13603"/>
    </source>
</evidence>
<feature type="compositionally biased region" description="Polar residues" evidence="11">
    <location>
        <begin position="536"/>
        <end position="546"/>
    </location>
</feature>
<dbReference type="EC" id="6.1.1.4" evidence="2 9"/>
<evidence type="ECO:0000256" key="7">
    <source>
        <dbReference type="ARBA" id="ARBA00023146"/>
    </source>
</evidence>
<keyword evidence="5 10" id="KW-0067">ATP-binding</keyword>
<evidence type="ECO:0000259" key="13">
    <source>
        <dbReference type="Pfam" id="PF09334"/>
    </source>
</evidence>
<evidence type="ECO:0000256" key="11">
    <source>
        <dbReference type="SAM" id="MobiDB-lite"/>
    </source>
</evidence>
<organism evidence="15 16">
    <name type="scientific">Oerskovia douganii</name>
    <dbReference type="NCBI Taxonomy" id="2762210"/>
    <lineage>
        <taxon>Bacteria</taxon>
        <taxon>Bacillati</taxon>
        <taxon>Actinomycetota</taxon>
        <taxon>Actinomycetes</taxon>
        <taxon>Micrococcales</taxon>
        <taxon>Cellulomonadaceae</taxon>
        <taxon>Oerskovia</taxon>
    </lineage>
</organism>
<keyword evidence="3 10" id="KW-0436">Ligase</keyword>
<comment type="catalytic activity">
    <reaction evidence="8">
        <text>tRNA(Leu) + L-leucine + ATP = L-leucyl-tRNA(Leu) + AMP + diphosphate</text>
        <dbReference type="Rhea" id="RHEA:11688"/>
        <dbReference type="Rhea" id="RHEA-COMP:9613"/>
        <dbReference type="Rhea" id="RHEA-COMP:9622"/>
        <dbReference type="ChEBI" id="CHEBI:30616"/>
        <dbReference type="ChEBI" id="CHEBI:33019"/>
        <dbReference type="ChEBI" id="CHEBI:57427"/>
        <dbReference type="ChEBI" id="CHEBI:78442"/>
        <dbReference type="ChEBI" id="CHEBI:78494"/>
        <dbReference type="ChEBI" id="CHEBI:456215"/>
        <dbReference type="EC" id="6.1.1.4"/>
    </reaction>
</comment>
<evidence type="ECO:0000256" key="4">
    <source>
        <dbReference type="ARBA" id="ARBA00022741"/>
    </source>
</evidence>
<evidence type="ECO:0000313" key="16">
    <source>
        <dbReference type="Proteomes" id="UP000822993"/>
    </source>
</evidence>
<dbReference type="InterPro" id="IPR001412">
    <property type="entry name" value="aa-tRNA-synth_I_CS"/>
</dbReference>